<comment type="caution">
    <text evidence="5">The sequence shown here is derived from an EMBL/GenBank/DDBJ whole genome shotgun (WGS) entry which is preliminary data.</text>
</comment>
<dbReference type="Gene3D" id="1.10.10.10">
    <property type="entry name" value="Winged helix-like DNA-binding domain superfamily/Winged helix DNA-binding domain"/>
    <property type="match status" value="1"/>
</dbReference>
<evidence type="ECO:0000256" key="2">
    <source>
        <dbReference type="ARBA" id="ARBA00023125"/>
    </source>
</evidence>
<dbReference type="SUPFAM" id="SSF46785">
    <property type="entry name" value="Winged helix' DNA-binding domain"/>
    <property type="match status" value="1"/>
</dbReference>
<evidence type="ECO:0000313" key="5">
    <source>
        <dbReference type="EMBL" id="OCT43263.1"/>
    </source>
</evidence>
<dbReference type="Pfam" id="PF12802">
    <property type="entry name" value="MarR_2"/>
    <property type="match status" value="1"/>
</dbReference>
<dbReference type="InterPro" id="IPR039422">
    <property type="entry name" value="MarR/SlyA-like"/>
</dbReference>
<keyword evidence="3" id="KW-0804">Transcription</keyword>
<organism evidence="5">
    <name type="scientific">Cutibacterium granulosum DSM 20700</name>
    <dbReference type="NCBI Taxonomy" id="1160719"/>
    <lineage>
        <taxon>Bacteria</taxon>
        <taxon>Bacillati</taxon>
        <taxon>Actinomycetota</taxon>
        <taxon>Actinomycetes</taxon>
        <taxon>Propionibacteriales</taxon>
        <taxon>Propionibacteriaceae</taxon>
        <taxon>Cutibacterium</taxon>
    </lineage>
</organism>
<dbReference type="AlphaFoldDB" id="A0A9X5R3B5"/>
<dbReference type="GO" id="GO:0003677">
    <property type="term" value="F:DNA binding"/>
    <property type="evidence" value="ECO:0007669"/>
    <property type="project" value="UniProtKB-KW"/>
</dbReference>
<proteinExistence type="predicted"/>
<evidence type="ECO:0000259" key="4">
    <source>
        <dbReference type="PROSITE" id="PS50995"/>
    </source>
</evidence>
<accession>A0A9X5R3B5</accession>
<dbReference type="PANTHER" id="PTHR33164">
    <property type="entry name" value="TRANSCRIPTIONAL REGULATOR, MARR FAMILY"/>
    <property type="match status" value="1"/>
</dbReference>
<feature type="domain" description="HTH marR-type" evidence="4">
    <location>
        <begin position="1"/>
        <end position="149"/>
    </location>
</feature>
<keyword evidence="1" id="KW-0805">Transcription regulation</keyword>
<dbReference type="GO" id="GO:0003700">
    <property type="term" value="F:DNA-binding transcription factor activity"/>
    <property type="evidence" value="ECO:0007669"/>
    <property type="project" value="InterPro"/>
</dbReference>
<dbReference type="InterPro" id="IPR036388">
    <property type="entry name" value="WH-like_DNA-bd_sf"/>
</dbReference>
<dbReference type="InterPro" id="IPR023187">
    <property type="entry name" value="Tscrpt_reg_MarR-type_CS"/>
</dbReference>
<dbReference type="GO" id="GO:0006950">
    <property type="term" value="P:response to stress"/>
    <property type="evidence" value="ECO:0007669"/>
    <property type="project" value="TreeGrafter"/>
</dbReference>
<dbReference type="InterPro" id="IPR036390">
    <property type="entry name" value="WH_DNA-bd_sf"/>
</dbReference>
<reference evidence="5" key="1">
    <citation type="submission" date="2014-05" db="EMBL/GenBank/DDBJ databases">
        <authorList>
            <person name="Jahns A.C."/>
            <person name="Eilers H."/>
            <person name="Alexeyev O.A."/>
        </authorList>
    </citation>
    <scope>NUCLEOTIDE SEQUENCE [LARGE SCALE GENOMIC DNA]</scope>
    <source>
        <strain evidence="5">DSM 20700</strain>
    </source>
</reference>
<dbReference type="PANTHER" id="PTHR33164:SF103">
    <property type="entry name" value="REGULATORY PROTEIN MARR"/>
    <property type="match status" value="1"/>
</dbReference>
<dbReference type="SMART" id="SM00347">
    <property type="entry name" value="HTH_MARR"/>
    <property type="match status" value="1"/>
</dbReference>
<name>A0A9X5R3B5_9ACTN</name>
<evidence type="ECO:0000256" key="3">
    <source>
        <dbReference type="ARBA" id="ARBA00023163"/>
    </source>
</evidence>
<dbReference type="PROSITE" id="PS50995">
    <property type="entry name" value="HTH_MARR_2"/>
    <property type="match status" value="1"/>
</dbReference>
<gene>
    <name evidence="5" type="ORF">L860_03550</name>
</gene>
<dbReference type="PROSITE" id="PS01117">
    <property type="entry name" value="HTH_MARR_1"/>
    <property type="match status" value="1"/>
</dbReference>
<dbReference type="InterPro" id="IPR000835">
    <property type="entry name" value="HTH_MarR-typ"/>
</dbReference>
<dbReference type="RefSeq" id="WP_065860635.1">
    <property type="nucleotide sequence ID" value="NZ_JNBU02000013.1"/>
</dbReference>
<sequence length="149" mass="16958">MTHNDSEAISTVRAWWELEQAFAAFNAELHRDYDVTGGQLALLRIIAERQPVTIRELRRELDWHPASLGQLVQRLVDRGLVVRTRDAADRRVRTLSLSRSGQELLAKTPLVGPVRLRQVELPTGDLAIMRRGFEVAIKAFALTPWSHDE</sequence>
<dbReference type="EMBL" id="JNBU01000002">
    <property type="protein sequence ID" value="OCT43263.1"/>
    <property type="molecule type" value="Genomic_DNA"/>
</dbReference>
<keyword evidence="2" id="KW-0238">DNA-binding</keyword>
<evidence type="ECO:0000256" key="1">
    <source>
        <dbReference type="ARBA" id="ARBA00023015"/>
    </source>
</evidence>
<protein>
    <recommendedName>
        <fullName evidence="4">HTH marR-type domain-containing protein</fullName>
    </recommendedName>
</protein>